<evidence type="ECO:0000256" key="3">
    <source>
        <dbReference type="ARBA" id="ARBA00022884"/>
    </source>
</evidence>
<dbReference type="InterPro" id="IPR001253">
    <property type="entry name" value="TIF_eIF-1A"/>
</dbReference>
<feature type="region of interest" description="Disordered" evidence="5">
    <location>
        <begin position="94"/>
        <end position="154"/>
    </location>
</feature>
<protein>
    <recommendedName>
        <fullName evidence="2">Probable RNA-binding protein EIF1AD</fullName>
    </recommendedName>
    <alternativeName>
        <fullName evidence="4">Eukaryotic translation initiation factor 1A domain-containing protein</fullName>
    </alternativeName>
</protein>
<dbReference type="InterPro" id="IPR039294">
    <property type="entry name" value="EIF1AD"/>
</dbReference>
<sequence>MRGQWIGNGLDKLAEEHTPHRCQRHASPGMSAATKRKHVVKEVLDDFVLPEGSQQIVRVVASKGNNLHEVETDAGTKFLVSMPTKFRKNVWIKRGTPSGFQDGVSAKSSKGMIPDDMLPPSDSDSDSEPLGDRVVNSNRPPVNMQDGASSSEED</sequence>
<evidence type="ECO:0000256" key="2">
    <source>
        <dbReference type="ARBA" id="ARBA00020989"/>
    </source>
</evidence>
<feature type="compositionally biased region" description="Polar residues" evidence="5">
    <location>
        <begin position="135"/>
        <end position="154"/>
    </location>
</feature>
<gene>
    <name evidence="7" type="ORF">MAR_000503</name>
</gene>
<evidence type="ECO:0000256" key="5">
    <source>
        <dbReference type="SAM" id="MobiDB-lite"/>
    </source>
</evidence>
<proteinExistence type="inferred from homology"/>
<dbReference type="Proteomes" id="UP001164746">
    <property type="component" value="Chromosome 11"/>
</dbReference>
<evidence type="ECO:0000313" key="7">
    <source>
        <dbReference type="EMBL" id="WAR18665.1"/>
    </source>
</evidence>
<comment type="similarity">
    <text evidence="1">Belongs to the EIF1AD family.</text>
</comment>
<keyword evidence="8" id="KW-1185">Reference proteome</keyword>
<dbReference type="PANTHER" id="PTHR21641:SF0">
    <property type="entry name" value="RNA-BINDING PROTEIN EIF1AD-RELATED"/>
    <property type="match status" value="1"/>
</dbReference>
<evidence type="ECO:0000313" key="8">
    <source>
        <dbReference type="Proteomes" id="UP001164746"/>
    </source>
</evidence>
<dbReference type="Pfam" id="PF01176">
    <property type="entry name" value="eIF-1a"/>
    <property type="match status" value="1"/>
</dbReference>
<evidence type="ECO:0000256" key="4">
    <source>
        <dbReference type="ARBA" id="ARBA00031998"/>
    </source>
</evidence>
<dbReference type="EMBL" id="CP111022">
    <property type="protein sequence ID" value="WAR18665.1"/>
    <property type="molecule type" value="Genomic_DNA"/>
</dbReference>
<accession>A0ABY7F8Z5</accession>
<keyword evidence="3" id="KW-0694">RNA-binding</keyword>
<organism evidence="7 8">
    <name type="scientific">Mya arenaria</name>
    <name type="common">Soft-shell clam</name>
    <dbReference type="NCBI Taxonomy" id="6604"/>
    <lineage>
        <taxon>Eukaryota</taxon>
        <taxon>Metazoa</taxon>
        <taxon>Spiralia</taxon>
        <taxon>Lophotrochozoa</taxon>
        <taxon>Mollusca</taxon>
        <taxon>Bivalvia</taxon>
        <taxon>Autobranchia</taxon>
        <taxon>Heteroconchia</taxon>
        <taxon>Euheterodonta</taxon>
        <taxon>Imparidentia</taxon>
        <taxon>Neoheterodontei</taxon>
        <taxon>Myida</taxon>
        <taxon>Myoidea</taxon>
        <taxon>Myidae</taxon>
        <taxon>Mya</taxon>
    </lineage>
</organism>
<dbReference type="InterPro" id="IPR006196">
    <property type="entry name" value="RNA-binding_domain_S1_IF1"/>
</dbReference>
<dbReference type="PANTHER" id="PTHR21641">
    <property type="entry name" value="TRANSLATION INITIATION FACTOR-RELATED"/>
    <property type="match status" value="1"/>
</dbReference>
<dbReference type="SUPFAM" id="SSF50249">
    <property type="entry name" value="Nucleic acid-binding proteins"/>
    <property type="match status" value="1"/>
</dbReference>
<evidence type="ECO:0000259" key="6">
    <source>
        <dbReference type="Pfam" id="PF01176"/>
    </source>
</evidence>
<evidence type="ECO:0000256" key="1">
    <source>
        <dbReference type="ARBA" id="ARBA00007340"/>
    </source>
</evidence>
<dbReference type="InterPro" id="IPR012340">
    <property type="entry name" value="NA-bd_OB-fold"/>
</dbReference>
<dbReference type="SMART" id="SM00652">
    <property type="entry name" value="eIF1a"/>
    <property type="match status" value="1"/>
</dbReference>
<dbReference type="Gene3D" id="2.40.50.140">
    <property type="entry name" value="Nucleic acid-binding proteins"/>
    <property type="match status" value="1"/>
</dbReference>
<name>A0ABY7F8Z5_MYAAR</name>
<reference evidence="7" key="1">
    <citation type="submission" date="2022-11" db="EMBL/GenBank/DDBJ databases">
        <title>Centuries of genome instability and evolution in soft-shell clam transmissible cancer (bioRxiv).</title>
        <authorList>
            <person name="Hart S.F.M."/>
            <person name="Yonemitsu M.A."/>
            <person name="Giersch R.M."/>
            <person name="Beal B.F."/>
            <person name="Arriagada G."/>
            <person name="Davis B.W."/>
            <person name="Ostrander E.A."/>
            <person name="Goff S.P."/>
            <person name="Metzger M.J."/>
        </authorList>
    </citation>
    <scope>NUCLEOTIDE SEQUENCE</scope>
    <source>
        <strain evidence="7">MELC-2E11</strain>
        <tissue evidence="7">Siphon/mantle</tissue>
    </source>
</reference>
<feature type="domain" description="S1-like" evidence="6">
    <location>
        <begin position="54"/>
        <end position="95"/>
    </location>
</feature>